<dbReference type="Gene3D" id="3.90.1150.10">
    <property type="entry name" value="Aspartate Aminotransferase, domain 1"/>
    <property type="match status" value="1"/>
</dbReference>
<dbReference type="EC" id="4.4.1.14" evidence="7"/>
<dbReference type="Pfam" id="PF00155">
    <property type="entry name" value="Aminotran_1_2"/>
    <property type="match status" value="1"/>
</dbReference>
<evidence type="ECO:0000256" key="7">
    <source>
        <dbReference type="ARBA" id="ARBA00039053"/>
    </source>
</evidence>
<dbReference type="EMBL" id="JACGWJ010000024">
    <property type="protein sequence ID" value="KAL0319893.1"/>
    <property type="molecule type" value="Genomic_DNA"/>
</dbReference>
<evidence type="ECO:0000256" key="2">
    <source>
        <dbReference type="ARBA" id="ARBA00022666"/>
    </source>
</evidence>
<comment type="cofactor">
    <cofactor evidence="1">
        <name>pyridoxal 5'-phosphate</name>
        <dbReference type="ChEBI" id="CHEBI:597326"/>
    </cofactor>
</comment>
<evidence type="ECO:0000313" key="10">
    <source>
        <dbReference type="EMBL" id="KAL0319893.1"/>
    </source>
</evidence>
<dbReference type="InterPro" id="IPR050478">
    <property type="entry name" value="Ethylene_sulfur-biosynth"/>
</dbReference>
<gene>
    <name evidence="10" type="ORF">Sradi_5250800</name>
</gene>
<feature type="domain" description="Aminotransferase class I/classII large" evidence="9">
    <location>
        <begin position="11"/>
        <end position="105"/>
    </location>
</feature>
<evidence type="ECO:0000256" key="8">
    <source>
        <dbReference type="ARBA" id="ARBA00049554"/>
    </source>
</evidence>
<name>A0AAW2LLK1_SESRA</name>
<evidence type="ECO:0000256" key="6">
    <source>
        <dbReference type="ARBA" id="ARBA00037888"/>
    </source>
</evidence>
<sequence length="106" mass="12011">MFSRLHLSYKLIEEWIKKNPGASVCSPKGVDAFKNIPAFQDFHGLPKFRDSVAKIMKKVSGGKESFDPDRIVMAARVRVAMEMVMFCLADPRDAFLVPSPWYPGYV</sequence>
<dbReference type="InterPro" id="IPR015424">
    <property type="entry name" value="PyrdxlP-dep_Trfase"/>
</dbReference>
<dbReference type="PANTHER" id="PTHR43795">
    <property type="entry name" value="BIFUNCTIONAL ASPARTATE AMINOTRANSFERASE AND GLUTAMATE/ASPARTATE-PREPHENATE AMINOTRANSFERASE-RELATED"/>
    <property type="match status" value="1"/>
</dbReference>
<dbReference type="GO" id="GO:0008483">
    <property type="term" value="F:transaminase activity"/>
    <property type="evidence" value="ECO:0007669"/>
    <property type="project" value="TreeGrafter"/>
</dbReference>
<dbReference type="GO" id="GO:0030170">
    <property type="term" value="F:pyridoxal phosphate binding"/>
    <property type="evidence" value="ECO:0007669"/>
    <property type="project" value="InterPro"/>
</dbReference>
<dbReference type="SUPFAM" id="SSF53383">
    <property type="entry name" value="PLP-dependent transferases"/>
    <property type="match status" value="1"/>
</dbReference>
<protein>
    <recommendedName>
        <fullName evidence="7">1-aminocyclopropane-1-carboxylate synthase</fullName>
        <ecNumber evidence="7">4.4.1.14</ecNumber>
    </recommendedName>
</protein>
<dbReference type="PRINTS" id="PR00753">
    <property type="entry name" value="ACCSYNTHASE"/>
</dbReference>
<keyword evidence="3" id="KW-0949">S-adenosyl-L-methionine</keyword>
<keyword evidence="4" id="KW-0663">Pyridoxal phosphate</keyword>
<evidence type="ECO:0000256" key="5">
    <source>
        <dbReference type="ARBA" id="ARBA00023239"/>
    </source>
</evidence>
<evidence type="ECO:0000256" key="3">
    <source>
        <dbReference type="ARBA" id="ARBA00022691"/>
    </source>
</evidence>
<dbReference type="GO" id="GO:0009693">
    <property type="term" value="P:ethylene biosynthetic process"/>
    <property type="evidence" value="ECO:0007669"/>
    <property type="project" value="UniProtKB-KW"/>
</dbReference>
<dbReference type="InterPro" id="IPR015421">
    <property type="entry name" value="PyrdxlP-dep_Trfase_major"/>
</dbReference>
<dbReference type="GO" id="GO:0016847">
    <property type="term" value="F:1-aminocyclopropane-1-carboxylate synthase activity"/>
    <property type="evidence" value="ECO:0007669"/>
    <property type="project" value="UniProtKB-EC"/>
</dbReference>
<accession>A0AAW2LLK1</accession>
<proteinExistence type="predicted"/>
<dbReference type="PANTHER" id="PTHR43795:SF6">
    <property type="entry name" value="1-AMINOCYCLOPROPANE-1-CARBOXYLATE SYNTHASE 6"/>
    <property type="match status" value="1"/>
</dbReference>
<comment type="caution">
    <text evidence="10">The sequence shown here is derived from an EMBL/GenBank/DDBJ whole genome shotgun (WGS) entry which is preliminary data.</text>
</comment>
<keyword evidence="5" id="KW-0456">Lyase</keyword>
<organism evidence="10">
    <name type="scientific">Sesamum radiatum</name>
    <name type="common">Black benniseed</name>
    <dbReference type="NCBI Taxonomy" id="300843"/>
    <lineage>
        <taxon>Eukaryota</taxon>
        <taxon>Viridiplantae</taxon>
        <taxon>Streptophyta</taxon>
        <taxon>Embryophyta</taxon>
        <taxon>Tracheophyta</taxon>
        <taxon>Spermatophyta</taxon>
        <taxon>Magnoliopsida</taxon>
        <taxon>eudicotyledons</taxon>
        <taxon>Gunneridae</taxon>
        <taxon>Pentapetalae</taxon>
        <taxon>asterids</taxon>
        <taxon>lamiids</taxon>
        <taxon>Lamiales</taxon>
        <taxon>Pedaliaceae</taxon>
        <taxon>Sesamum</taxon>
    </lineage>
</organism>
<dbReference type="InterPro" id="IPR015422">
    <property type="entry name" value="PyrdxlP-dep_Trfase_small"/>
</dbReference>
<dbReference type="Gene3D" id="3.40.640.10">
    <property type="entry name" value="Type I PLP-dependent aspartate aminotransferase-like (Major domain)"/>
    <property type="match status" value="1"/>
</dbReference>
<evidence type="ECO:0000256" key="1">
    <source>
        <dbReference type="ARBA" id="ARBA00001933"/>
    </source>
</evidence>
<reference evidence="10" key="1">
    <citation type="submission" date="2020-06" db="EMBL/GenBank/DDBJ databases">
        <authorList>
            <person name="Li T."/>
            <person name="Hu X."/>
            <person name="Zhang T."/>
            <person name="Song X."/>
            <person name="Zhang H."/>
            <person name="Dai N."/>
            <person name="Sheng W."/>
            <person name="Hou X."/>
            <person name="Wei L."/>
        </authorList>
    </citation>
    <scope>NUCLEOTIDE SEQUENCE</scope>
    <source>
        <strain evidence="10">G02</strain>
        <tissue evidence="10">Leaf</tissue>
    </source>
</reference>
<reference evidence="10" key="2">
    <citation type="journal article" date="2024" name="Plant">
        <title>Genomic evolution and insights into agronomic trait innovations of Sesamum species.</title>
        <authorList>
            <person name="Miao H."/>
            <person name="Wang L."/>
            <person name="Qu L."/>
            <person name="Liu H."/>
            <person name="Sun Y."/>
            <person name="Le M."/>
            <person name="Wang Q."/>
            <person name="Wei S."/>
            <person name="Zheng Y."/>
            <person name="Lin W."/>
            <person name="Duan Y."/>
            <person name="Cao H."/>
            <person name="Xiong S."/>
            <person name="Wang X."/>
            <person name="Wei L."/>
            <person name="Li C."/>
            <person name="Ma Q."/>
            <person name="Ju M."/>
            <person name="Zhao R."/>
            <person name="Li G."/>
            <person name="Mu C."/>
            <person name="Tian Q."/>
            <person name="Mei H."/>
            <person name="Zhang T."/>
            <person name="Gao T."/>
            <person name="Zhang H."/>
        </authorList>
    </citation>
    <scope>NUCLEOTIDE SEQUENCE</scope>
    <source>
        <strain evidence="10">G02</strain>
    </source>
</reference>
<keyword evidence="2" id="KW-0266">Ethylene biosynthesis</keyword>
<evidence type="ECO:0000256" key="4">
    <source>
        <dbReference type="ARBA" id="ARBA00022898"/>
    </source>
</evidence>
<evidence type="ECO:0000259" key="9">
    <source>
        <dbReference type="Pfam" id="PF00155"/>
    </source>
</evidence>
<dbReference type="InterPro" id="IPR004839">
    <property type="entry name" value="Aminotransferase_I/II_large"/>
</dbReference>
<comment type="pathway">
    <text evidence="6">Alkene biosynthesis; ethylene biosynthesis via S-adenosyl-L-methionine; ethylene from S-adenosyl-L-methionine: step 1/2.</text>
</comment>
<dbReference type="AlphaFoldDB" id="A0AAW2LLK1"/>
<comment type="catalytic activity">
    <reaction evidence="8">
        <text>S-adenosyl-L-methionine = 1-aminocyclopropane-1-carboxylate + S-methyl-5'-thioadenosine + H(+)</text>
        <dbReference type="Rhea" id="RHEA:21744"/>
        <dbReference type="ChEBI" id="CHEBI:15378"/>
        <dbReference type="ChEBI" id="CHEBI:17509"/>
        <dbReference type="ChEBI" id="CHEBI:58360"/>
        <dbReference type="ChEBI" id="CHEBI:59789"/>
        <dbReference type="EC" id="4.4.1.14"/>
    </reaction>
</comment>